<comment type="caution">
    <text evidence="2">The sequence shown here is derived from an EMBL/GenBank/DDBJ whole genome shotgun (WGS) entry which is preliminary data.</text>
</comment>
<dbReference type="Pfam" id="PF18480">
    <property type="entry name" value="DUF5615"/>
    <property type="match status" value="1"/>
</dbReference>
<dbReference type="EMBL" id="JAYGIE010000089">
    <property type="protein sequence ID" value="MEA5479418.1"/>
    <property type="molecule type" value="Genomic_DNA"/>
</dbReference>
<evidence type="ECO:0000259" key="1">
    <source>
        <dbReference type="Pfam" id="PF18480"/>
    </source>
</evidence>
<organism evidence="2 3">
    <name type="scientific">Pseudanabaena galeata UHCC 0370</name>
    <dbReference type="NCBI Taxonomy" id="3110310"/>
    <lineage>
        <taxon>Bacteria</taxon>
        <taxon>Bacillati</taxon>
        <taxon>Cyanobacteriota</taxon>
        <taxon>Cyanophyceae</taxon>
        <taxon>Pseudanabaenales</taxon>
        <taxon>Pseudanabaenaceae</taxon>
        <taxon>Pseudanabaena</taxon>
    </lineage>
</organism>
<accession>A0ABU5TN30</accession>
<evidence type="ECO:0000313" key="3">
    <source>
        <dbReference type="Proteomes" id="UP001301388"/>
    </source>
</evidence>
<proteinExistence type="predicted"/>
<evidence type="ECO:0000313" key="2">
    <source>
        <dbReference type="EMBL" id="MEA5479418.1"/>
    </source>
</evidence>
<gene>
    <name evidence="2" type="ORF">VB774_17490</name>
</gene>
<protein>
    <submittedName>
        <fullName evidence="2">DUF5615 family PIN-like protein</fullName>
    </submittedName>
</protein>
<dbReference type="Proteomes" id="UP001301388">
    <property type="component" value="Unassembled WGS sequence"/>
</dbReference>
<dbReference type="InterPro" id="IPR041049">
    <property type="entry name" value="DUF5615"/>
</dbReference>
<reference evidence="2 3" key="1">
    <citation type="submission" date="2023-12" db="EMBL/GenBank/DDBJ databases">
        <title>Baltic Sea Cyanobacteria.</title>
        <authorList>
            <person name="Delbaje E."/>
            <person name="Fewer D.P."/>
            <person name="Shishido T.K."/>
        </authorList>
    </citation>
    <scope>NUCLEOTIDE SEQUENCE [LARGE SCALE GENOMIC DNA]</scope>
    <source>
        <strain evidence="2 3">UHCC 0370</strain>
    </source>
</reference>
<feature type="domain" description="DUF5615" evidence="1">
    <location>
        <begin position="1"/>
        <end position="109"/>
    </location>
</feature>
<name>A0ABU5TN30_9CYAN</name>
<keyword evidence="3" id="KW-1185">Reference proteome</keyword>
<sequence length="125" mass="13618">MKLLLDQGLPRSAAALLCATGIDAIHVADIGFSQAEDAEIIQRAKEENYVVVTLDADFHTLLALDEAISPSVIRIRIERLRAKALTDLLLTVIAECRNDLVKGAAITVEVNRMRVRLLPLVNSGC</sequence>
<dbReference type="RefSeq" id="WP_323262651.1">
    <property type="nucleotide sequence ID" value="NZ_JAYGIE010000089.1"/>
</dbReference>